<dbReference type="InterPro" id="IPR029058">
    <property type="entry name" value="AB_hydrolase_fold"/>
</dbReference>
<keyword evidence="4" id="KW-1185">Reference proteome</keyword>
<dbReference type="PANTHER" id="PTHR43798">
    <property type="entry name" value="MONOACYLGLYCEROL LIPASE"/>
    <property type="match status" value="1"/>
</dbReference>
<evidence type="ECO:0000259" key="2">
    <source>
        <dbReference type="Pfam" id="PF00561"/>
    </source>
</evidence>
<evidence type="ECO:0000313" key="3">
    <source>
        <dbReference type="EMBL" id="EYD77225.1"/>
    </source>
</evidence>
<name>A0A017HSB6_9RHOB</name>
<sequence length="258" mass="27293">MTLAVHQVGEGRTMLFQHGLCGDAGQTAEVFPDGIGWRGLTLECRGHGGSEAGSLRRLGFGTFASDLAAFAETLGGPVVVGGISMGAALALRLAVERPDLVSGLVLGRPAWVCEARPENMAPYALVGELLARCDPALAREAFEASDTARRLAKEAPDNLASLRGFFSREPVAVTRALLLRLAADDPGVSEEAIRALRVPTLVVGHGRDLAHPLIHAETLAGMIPGARLVRITPKAESRERYVADVRTALAEFLTEVSE</sequence>
<dbReference type="PATRIC" id="fig|442562.3.peg.1162"/>
<dbReference type="AlphaFoldDB" id="A0A017HSB6"/>
<dbReference type="InterPro" id="IPR050266">
    <property type="entry name" value="AB_hydrolase_sf"/>
</dbReference>
<feature type="domain" description="AB hydrolase-1" evidence="2">
    <location>
        <begin position="13"/>
        <end position="231"/>
    </location>
</feature>
<proteinExistence type="predicted"/>
<reference evidence="3 4" key="1">
    <citation type="submission" date="2013-02" db="EMBL/GenBank/DDBJ databases">
        <authorList>
            <person name="Fiebig A."/>
            <person name="Goeker M."/>
            <person name="Klenk H.-P.P."/>
        </authorList>
    </citation>
    <scope>NUCLEOTIDE SEQUENCE [LARGE SCALE GENOMIC DNA]</scope>
    <source>
        <strain evidence="3 4">DSM 19309</strain>
    </source>
</reference>
<dbReference type="InterPro" id="IPR000073">
    <property type="entry name" value="AB_hydrolase_1"/>
</dbReference>
<organism evidence="3 4">
    <name type="scientific">Rubellimicrobium mesophilum DSM 19309</name>
    <dbReference type="NCBI Taxonomy" id="442562"/>
    <lineage>
        <taxon>Bacteria</taxon>
        <taxon>Pseudomonadati</taxon>
        <taxon>Pseudomonadota</taxon>
        <taxon>Alphaproteobacteria</taxon>
        <taxon>Rhodobacterales</taxon>
        <taxon>Roseobacteraceae</taxon>
        <taxon>Rubellimicrobium</taxon>
    </lineage>
</organism>
<dbReference type="PRINTS" id="PR00111">
    <property type="entry name" value="ABHYDROLASE"/>
</dbReference>
<evidence type="ECO:0000313" key="4">
    <source>
        <dbReference type="Proteomes" id="UP000019666"/>
    </source>
</evidence>
<dbReference type="HOGENOM" id="CLU_020336_50_5_5"/>
<dbReference type="SUPFAM" id="SSF53474">
    <property type="entry name" value="alpha/beta-Hydrolases"/>
    <property type="match status" value="1"/>
</dbReference>
<comment type="caution">
    <text evidence="3">The sequence shown here is derived from an EMBL/GenBank/DDBJ whole genome shotgun (WGS) entry which is preliminary data.</text>
</comment>
<dbReference type="PANTHER" id="PTHR43798:SF31">
    <property type="entry name" value="AB HYDROLASE SUPERFAMILY PROTEIN YCLE"/>
    <property type="match status" value="1"/>
</dbReference>
<dbReference type="Proteomes" id="UP000019666">
    <property type="component" value="Unassembled WGS sequence"/>
</dbReference>
<accession>A0A017HSB6</accession>
<gene>
    <name evidence="3" type="ORF">Rumeso_01172</name>
</gene>
<dbReference type="STRING" id="442562.Rumeso_01172"/>
<dbReference type="GO" id="GO:0016787">
    <property type="term" value="F:hydrolase activity"/>
    <property type="evidence" value="ECO:0007669"/>
    <property type="project" value="UniProtKB-KW"/>
</dbReference>
<dbReference type="GO" id="GO:0016020">
    <property type="term" value="C:membrane"/>
    <property type="evidence" value="ECO:0007669"/>
    <property type="project" value="TreeGrafter"/>
</dbReference>
<evidence type="ECO:0000256" key="1">
    <source>
        <dbReference type="ARBA" id="ARBA00022801"/>
    </source>
</evidence>
<dbReference type="Pfam" id="PF00561">
    <property type="entry name" value="Abhydrolase_1"/>
    <property type="match status" value="1"/>
</dbReference>
<protein>
    <submittedName>
        <fullName evidence="3">Hydrolase, alpha/beta fold protein family</fullName>
    </submittedName>
</protein>
<dbReference type="EMBL" id="AOSK01000032">
    <property type="protein sequence ID" value="EYD77225.1"/>
    <property type="molecule type" value="Genomic_DNA"/>
</dbReference>
<keyword evidence="1 3" id="KW-0378">Hydrolase</keyword>
<dbReference type="Gene3D" id="3.40.50.1820">
    <property type="entry name" value="alpha/beta hydrolase"/>
    <property type="match status" value="1"/>
</dbReference>